<evidence type="ECO:0000313" key="1">
    <source>
        <dbReference type="EMBL" id="EIE84671.1"/>
    </source>
</evidence>
<gene>
    <name evidence="1" type="ORF">RO3G_09381</name>
</gene>
<protein>
    <submittedName>
        <fullName evidence="1">Uncharacterized protein</fullName>
    </submittedName>
</protein>
<dbReference type="GeneID" id="93616347"/>
<dbReference type="Proteomes" id="UP000009138">
    <property type="component" value="Unassembled WGS sequence"/>
</dbReference>
<keyword evidence="2" id="KW-1185">Reference proteome</keyword>
<name>I1C891_RHIO9</name>
<sequence length="62" mass="7148">MSCALKSSFSKNSISSQVLCSVYQLVSFHIEKFATSTETVVFSAFTSIRKFYMLYKFKMKLQ</sequence>
<dbReference type="VEuPathDB" id="FungiDB:RO3G_09381"/>
<reference evidence="1 2" key="1">
    <citation type="journal article" date="2009" name="PLoS Genet.">
        <title>Genomic analysis of the basal lineage fungus Rhizopus oryzae reveals a whole-genome duplication.</title>
        <authorList>
            <person name="Ma L.-J."/>
            <person name="Ibrahim A.S."/>
            <person name="Skory C."/>
            <person name="Grabherr M.G."/>
            <person name="Burger G."/>
            <person name="Butler M."/>
            <person name="Elias M."/>
            <person name="Idnurm A."/>
            <person name="Lang B.F."/>
            <person name="Sone T."/>
            <person name="Abe A."/>
            <person name="Calvo S.E."/>
            <person name="Corrochano L.M."/>
            <person name="Engels R."/>
            <person name="Fu J."/>
            <person name="Hansberg W."/>
            <person name="Kim J.-M."/>
            <person name="Kodira C.D."/>
            <person name="Koehrsen M.J."/>
            <person name="Liu B."/>
            <person name="Miranda-Saavedra D."/>
            <person name="O'Leary S."/>
            <person name="Ortiz-Castellanos L."/>
            <person name="Poulter R."/>
            <person name="Rodriguez-Romero J."/>
            <person name="Ruiz-Herrera J."/>
            <person name="Shen Y.-Q."/>
            <person name="Zeng Q."/>
            <person name="Galagan J."/>
            <person name="Birren B.W."/>
            <person name="Cuomo C.A."/>
            <person name="Wickes B.L."/>
        </authorList>
    </citation>
    <scope>NUCLEOTIDE SEQUENCE [LARGE SCALE GENOMIC DNA]</scope>
    <source>
        <strain evidence="2">RA 99-880 / ATCC MYA-4621 / FGSC 9543 / NRRL 43880</strain>
    </source>
</reference>
<dbReference type="EMBL" id="CH476738">
    <property type="protein sequence ID" value="EIE84671.1"/>
    <property type="molecule type" value="Genomic_DNA"/>
</dbReference>
<proteinExistence type="predicted"/>
<accession>I1C891</accession>
<evidence type="ECO:0000313" key="2">
    <source>
        <dbReference type="Proteomes" id="UP000009138"/>
    </source>
</evidence>
<dbReference type="InParanoid" id="I1C891"/>
<dbReference type="AlphaFoldDB" id="I1C891"/>
<dbReference type="RefSeq" id="XP_067520067.1">
    <property type="nucleotide sequence ID" value="XM_067663966.1"/>
</dbReference>
<organism evidence="1 2">
    <name type="scientific">Rhizopus delemar (strain RA 99-880 / ATCC MYA-4621 / FGSC 9543 / NRRL 43880)</name>
    <name type="common">Mucormycosis agent</name>
    <name type="synonym">Rhizopus arrhizus var. delemar</name>
    <dbReference type="NCBI Taxonomy" id="246409"/>
    <lineage>
        <taxon>Eukaryota</taxon>
        <taxon>Fungi</taxon>
        <taxon>Fungi incertae sedis</taxon>
        <taxon>Mucoromycota</taxon>
        <taxon>Mucoromycotina</taxon>
        <taxon>Mucoromycetes</taxon>
        <taxon>Mucorales</taxon>
        <taxon>Mucorineae</taxon>
        <taxon>Rhizopodaceae</taxon>
        <taxon>Rhizopus</taxon>
    </lineage>
</organism>